<evidence type="ECO:0000256" key="5">
    <source>
        <dbReference type="ARBA" id="ARBA00022827"/>
    </source>
</evidence>
<evidence type="ECO:0000256" key="4">
    <source>
        <dbReference type="ARBA" id="ARBA00022729"/>
    </source>
</evidence>
<protein>
    <submittedName>
        <fullName evidence="12">Dehydrogenase citC</fullName>
    </submittedName>
</protein>
<feature type="active site" description="Proton donor" evidence="7">
    <location>
        <position position="585"/>
    </location>
</feature>
<dbReference type="Pfam" id="PF05199">
    <property type="entry name" value="GMC_oxred_C"/>
    <property type="match status" value="1"/>
</dbReference>
<feature type="binding site" evidence="8">
    <location>
        <position position="139"/>
    </location>
    <ligand>
        <name>FAD</name>
        <dbReference type="ChEBI" id="CHEBI:57692"/>
    </ligand>
</feature>
<dbReference type="PROSITE" id="PS00624">
    <property type="entry name" value="GMC_OXRED_2"/>
    <property type="match status" value="1"/>
</dbReference>
<dbReference type="Gene3D" id="3.50.50.60">
    <property type="entry name" value="FAD/NAD(P)-binding domain"/>
    <property type="match status" value="1"/>
</dbReference>
<accession>A0A401GKH3</accession>
<evidence type="ECO:0000256" key="7">
    <source>
        <dbReference type="PIRSR" id="PIRSR000137-1"/>
    </source>
</evidence>
<keyword evidence="5 8" id="KW-0274">FAD</keyword>
<organism evidence="12 13">
    <name type="scientific">Sparassis crispa</name>
    <dbReference type="NCBI Taxonomy" id="139825"/>
    <lineage>
        <taxon>Eukaryota</taxon>
        <taxon>Fungi</taxon>
        <taxon>Dikarya</taxon>
        <taxon>Basidiomycota</taxon>
        <taxon>Agaricomycotina</taxon>
        <taxon>Agaricomycetes</taxon>
        <taxon>Polyporales</taxon>
        <taxon>Sparassidaceae</taxon>
        <taxon>Sparassis</taxon>
    </lineage>
</organism>
<dbReference type="STRING" id="139825.A0A401GKH3"/>
<dbReference type="GO" id="GO:0050660">
    <property type="term" value="F:flavin adenine dinucleotide binding"/>
    <property type="evidence" value="ECO:0007669"/>
    <property type="project" value="InterPro"/>
</dbReference>
<dbReference type="PANTHER" id="PTHR11552">
    <property type="entry name" value="GLUCOSE-METHANOL-CHOLINE GMC OXIDOREDUCTASE"/>
    <property type="match status" value="1"/>
</dbReference>
<keyword evidence="3 9" id="KW-0285">Flavoprotein</keyword>
<evidence type="ECO:0000256" key="9">
    <source>
        <dbReference type="RuleBase" id="RU003968"/>
    </source>
</evidence>
<evidence type="ECO:0000256" key="1">
    <source>
        <dbReference type="ARBA" id="ARBA00001974"/>
    </source>
</evidence>
<dbReference type="InterPro" id="IPR036188">
    <property type="entry name" value="FAD/NAD-bd_sf"/>
</dbReference>
<dbReference type="EMBL" id="BFAD01000004">
    <property type="protein sequence ID" value="GBE82660.1"/>
    <property type="molecule type" value="Genomic_DNA"/>
</dbReference>
<evidence type="ECO:0000259" key="11">
    <source>
        <dbReference type="PROSITE" id="PS00624"/>
    </source>
</evidence>
<dbReference type="InParanoid" id="A0A401GKH3"/>
<comment type="cofactor">
    <cofactor evidence="1 8">
        <name>FAD</name>
        <dbReference type="ChEBI" id="CHEBI:57692"/>
    </cofactor>
</comment>
<evidence type="ECO:0000313" key="12">
    <source>
        <dbReference type="EMBL" id="GBE82660.1"/>
    </source>
</evidence>
<evidence type="ECO:0000256" key="2">
    <source>
        <dbReference type="ARBA" id="ARBA00010790"/>
    </source>
</evidence>
<evidence type="ECO:0000256" key="3">
    <source>
        <dbReference type="ARBA" id="ARBA00022630"/>
    </source>
</evidence>
<dbReference type="Gene3D" id="3.30.560.10">
    <property type="entry name" value="Glucose Oxidase, domain 3"/>
    <property type="match status" value="1"/>
</dbReference>
<comment type="caution">
    <text evidence="12">The sequence shown here is derived from an EMBL/GenBank/DDBJ whole genome shotgun (WGS) entry which is preliminary data.</text>
</comment>
<dbReference type="PROSITE" id="PS00623">
    <property type="entry name" value="GMC_OXRED_1"/>
    <property type="match status" value="1"/>
</dbReference>
<comment type="similarity">
    <text evidence="2 9">Belongs to the GMC oxidoreductase family.</text>
</comment>
<sequence>MGSGSAEVYKSDIIQGSPTVPVAEPWRELLLLPCVSLRSAPPNTMLANIAEVVGKTFDFIVIGGGTAGLVLANRLSEDPSLSVLVLEAGEANLDDPTILLAGIANRTNLENNPRYDWRFHTVDQVHSNNRSFLWSRGKVLGGSSAINAYFWHMPAREYLQVFERLGITGWNWETTAKYLKKVERFVQPDHDLDVLTFDMAHRGDSGAVVTTFPKIISNLERPMIEALKLLGIPHTTDSMSGFSTGSNSVALTIQPDTNQRAYSGNMYYAPAASRENLKVLVAAHATEITTHVTGDGTTTAIGVKFIHDGIPHEVKCSNEVCLCAGAIMSPQILELSGIGDHDVLTKAGVEVKVELPGVGSNVQEHLHGGIVYELDKFSYGGKTFQTLDPLYDPQEIAKQLMLNAEGRSLLNLCPVSLTFVPIDAVCPDTATVQETHLQKIRSGIEADVYPEGLKKQYQVQLDLLERKVPDLEIILGPGSLVQFPVPDPKKKHISFVYGLNAPFSRGTIHIGSKDPLTPPVMDPHVFEESYDLITIVELVKFFRRLTKTEPFKTIVKETEVYPSPEVETDEQLADWIRDTVNTTFHSAGSCSMLPEEDGGVVDSRLKVYHTTNIRVVDLSVLPLHIGGHPQALVYAIAEQAADIIKGKI</sequence>
<dbReference type="PIRSF" id="PIRSF000137">
    <property type="entry name" value="Alcohol_oxidase"/>
    <property type="match status" value="1"/>
</dbReference>
<keyword evidence="13" id="KW-1185">Reference proteome</keyword>
<feature type="domain" description="Glucose-methanol-choline oxidoreductase N-terminal" evidence="10">
    <location>
        <begin position="137"/>
        <end position="160"/>
    </location>
</feature>
<keyword evidence="6" id="KW-0560">Oxidoreductase</keyword>
<proteinExistence type="inferred from homology"/>
<dbReference type="PANTHER" id="PTHR11552:SF201">
    <property type="entry name" value="GLUCOSE-METHANOL-CHOLINE OXIDOREDUCTASE N-TERMINAL DOMAIN-CONTAINING PROTEIN"/>
    <property type="match status" value="1"/>
</dbReference>
<evidence type="ECO:0000256" key="8">
    <source>
        <dbReference type="PIRSR" id="PIRSR000137-2"/>
    </source>
</evidence>
<evidence type="ECO:0000256" key="6">
    <source>
        <dbReference type="ARBA" id="ARBA00023002"/>
    </source>
</evidence>
<keyword evidence="4" id="KW-0732">Signal</keyword>
<dbReference type="AlphaFoldDB" id="A0A401GKH3"/>
<evidence type="ECO:0000313" key="13">
    <source>
        <dbReference type="Proteomes" id="UP000287166"/>
    </source>
</evidence>
<feature type="binding site" evidence="8">
    <location>
        <begin position="629"/>
        <end position="630"/>
    </location>
    <ligand>
        <name>FAD</name>
        <dbReference type="ChEBI" id="CHEBI:57692"/>
    </ligand>
</feature>
<dbReference type="GeneID" id="38779577"/>
<dbReference type="InterPro" id="IPR000172">
    <property type="entry name" value="GMC_OxRdtase_N"/>
</dbReference>
<feature type="active site" description="Proton acceptor" evidence="7">
    <location>
        <position position="628"/>
    </location>
</feature>
<dbReference type="SUPFAM" id="SSF54373">
    <property type="entry name" value="FAD-linked reductases, C-terminal domain"/>
    <property type="match status" value="1"/>
</dbReference>
<dbReference type="InterPro" id="IPR012132">
    <property type="entry name" value="GMC_OxRdtase"/>
</dbReference>
<dbReference type="SUPFAM" id="SSF51905">
    <property type="entry name" value="FAD/NAD(P)-binding domain"/>
    <property type="match status" value="1"/>
</dbReference>
<feature type="domain" description="Glucose-methanol-choline oxidoreductase N-terminal" evidence="11">
    <location>
        <begin position="325"/>
        <end position="339"/>
    </location>
</feature>
<name>A0A401GKH3_9APHY</name>
<dbReference type="RefSeq" id="XP_027613573.1">
    <property type="nucleotide sequence ID" value="XM_027757772.1"/>
</dbReference>
<gene>
    <name evidence="12" type="ORF">SCP_0410450</name>
</gene>
<reference evidence="12 13" key="1">
    <citation type="journal article" date="2018" name="Sci. Rep.">
        <title>Genome sequence of the cauliflower mushroom Sparassis crispa (Hanabiratake) and its association with beneficial usage.</title>
        <authorList>
            <person name="Kiyama R."/>
            <person name="Furutani Y."/>
            <person name="Kawaguchi K."/>
            <person name="Nakanishi T."/>
        </authorList>
    </citation>
    <scope>NUCLEOTIDE SEQUENCE [LARGE SCALE GENOMIC DNA]</scope>
</reference>
<dbReference type="Pfam" id="PF00732">
    <property type="entry name" value="GMC_oxred_N"/>
    <property type="match status" value="1"/>
</dbReference>
<dbReference type="OrthoDB" id="269227at2759"/>
<dbReference type="GO" id="GO:0016614">
    <property type="term" value="F:oxidoreductase activity, acting on CH-OH group of donors"/>
    <property type="evidence" value="ECO:0007669"/>
    <property type="project" value="InterPro"/>
</dbReference>
<dbReference type="Proteomes" id="UP000287166">
    <property type="component" value="Unassembled WGS sequence"/>
</dbReference>
<evidence type="ECO:0000259" key="10">
    <source>
        <dbReference type="PROSITE" id="PS00623"/>
    </source>
</evidence>
<dbReference type="InterPro" id="IPR007867">
    <property type="entry name" value="GMC_OxRtase_C"/>
</dbReference>